<feature type="region of interest" description="Disordered" evidence="1">
    <location>
        <begin position="1"/>
        <end position="27"/>
    </location>
</feature>
<organism evidence="2 3">
    <name type="scientific">Extremus antarcticus</name>
    <dbReference type="NCBI Taxonomy" id="702011"/>
    <lineage>
        <taxon>Eukaryota</taxon>
        <taxon>Fungi</taxon>
        <taxon>Dikarya</taxon>
        <taxon>Ascomycota</taxon>
        <taxon>Pezizomycotina</taxon>
        <taxon>Dothideomycetes</taxon>
        <taxon>Dothideomycetidae</taxon>
        <taxon>Mycosphaerellales</taxon>
        <taxon>Extremaceae</taxon>
        <taxon>Extremus</taxon>
    </lineage>
</organism>
<reference evidence="2" key="1">
    <citation type="submission" date="2023-04" db="EMBL/GenBank/DDBJ databases">
        <title>Black Yeasts Isolated from many extreme environments.</title>
        <authorList>
            <person name="Coleine C."/>
            <person name="Stajich J.E."/>
            <person name="Selbmann L."/>
        </authorList>
    </citation>
    <scope>NUCLEOTIDE SEQUENCE</scope>
    <source>
        <strain evidence="2">CCFEE 5312</strain>
    </source>
</reference>
<evidence type="ECO:0000313" key="2">
    <source>
        <dbReference type="EMBL" id="KAK3048432.1"/>
    </source>
</evidence>
<dbReference type="EMBL" id="JAWDJX010000049">
    <property type="protein sequence ID" value="KAK3048432.1"/>
    <property type="molecule type" value="Genomic_DNA"/>
</dbReference>
<dbReference type="Proteomes" id="UP001271007">
    <property type="component" value="Unassembled WGS sequence"/>
</dbReference>
<comment type="caution">
    <text evidence="2">The sequence shown here is derived from an EMBL/GenBank/DDBJ whole genome shotgun (WGS) entry which is preliminary data.</text>
</comment>
<sequence length="238" mass="25760">MGVSSTTKALIRAAPKSSATKTRHTPTRAKIDPESINHITTVPALKNFLTDLADDITSAPDGTPSWLFINLSLDLDCECDEPDDDAPEPSIISMVEMYITPRKTLHAIDVSDLGPALFTSVDSADLTMQSVLERNDVGKVFLTDAVEATGAFHRQLGIKLGGIPPIGYPADQRPDCPMPPLQDLLDYFQHVLGGFVNEEPINDSTVAFLRDGLRAVSDAESHEELDRLSAALSDMTKS</sequence>
<evidence type="ECO:0000313" key="3">
    <source>
        <dbReference type="Proteomes" id="UP001271007"/>
    </source>
</evidence>
<proteinExistence type="predicted"/>
<protein>
    <submittedName>
        <fullName evidence="2">Uncharacterized protein</fullName>
    </submittedName>
</protein>
<gene>
    <name evidence="2" type="ORF">LTR09_010263</name>
</gene>
<name>A0AAJ0DE66_9PEZI</name>
<dbReference type="AlphaFoldDB" id="A0AAJ0DE66"/>
<evidence type="ECO:0000256" key="1">
    <source>
        <dbReference type="SAM" id="MobiDB-lite"/>
    </source>
</evidence>
<accession>A0AAJ0DE66</accession>
<keyword evidence="3" id="KW-1185">Reference proteome</keyword>